<protein>
    <recommendedName>
        <fullName evidence="6">AFG1-like ATPase</fullName>
    </recommendedName>
</protein>
<comment type="similarity">
    <text evidence="1">Belongs to the AFG1 ATPase family.</text>
</comment>
<accession>A0AA38FLY3</accession>
<organism evidence="4 5">
    <name type="scientific">Taxus chinensis</name>
    <name type="common">Chinese yew</name>
    <name type="synonym">Taxus wallichiana var. chinensis</name>
    <dbReference type="NCBI Taxonomy" id="29808"/>
    <lineage>
        <taxon>Eukaryota</taxon>
        <taxon>Viridiplantae</taxon>
        <taxon>Streptophyta</taxon>
        <taxon>Embryophyta</taxon>
        <taxon>Tracheophyta</taxon>
        <taxon>Spermatophyta</taxon>
        <taxon>Pinopsida</taxon>
        <taxon>Pinidae</taxon>
        <taxon>Conifers II</taxon>
        <taxon>Cupressales</taxon>
        <taxon>Taxaceae</taxon>
        <taxon>Taxus</taxon>
    </lineage>
</organism>
<comment type="caution">
    <text evidence="4">The sequence shown here is derived from an EMBL/GenBank/DDBJ whole genome shotgun (WGS) entry which is preliminary data.</text>
</comment>
<dbReference type="InterPro" id="IPR005654">
    <property type="entry name" value="ATPase_AFG1-like"/>
</dbReference>
<dbReference type="Proteomes" id="UP000824469">
    <property type="component" value="Unassembled WGS sequence"/>
</dbReference>
<evidence type="ECO:0000256" key="3">
    <source>
        <dbReference type="ARBA" id="ARBA00022840"/>
    </source>
</evidence>
<feature type="non-terminal residue" evidence="4">
    <location>
        <position position="1"/>
    </location>
</feature>
<dbReference type="PANTHER" id="PTHR12169">
    <property type="entry name" value="ATPASE N2B"/>
    <property type="match status" value="1"/>
</dbReference>
<evidence type="ECO:0008006" key="6">
    <source>
        <dbReference type="Google" id="ProtNLM"/>
    </source>
</evidence>
<sequence length="207" mass="23503">GCGKQGGEQLRQELLIEEAERQQHGGLWKIVENGSDSQILKWFLRQKKERAEPGSGRMVSYLKREKRLDSLVGSRPVAPPAPKGLYLYGNVGCGKTMLMDMFYNATEGVVKHRHRLHFHAAMLDVHARMHKIWQNQRYEKPLQARLSGWIASLPFEGTVKEWLAVQERYEQELHLDNILGSAADSLLNIGDGSHVEGATILCFDEIQ</sequence>
<dbReference type="GO" id="GO:0005524">
    <property type="term" value="F:ATP binding"/>
    <property type="evidence" value="ECO:0007669"/>
    <property type="project" value="UniProtKB-KW"/>
</dbReference>
<dbReference type="Pfam" id="PF03969">
    <property type="entry name" value="AFG1_ATPase"/>
    <property type="match status" value="1"/>
</dbReference>
<dbReference type="GO" id="GO:0016887">
    <property type="term" value="F:ATP hydrolysis activity"/>
    <property type="evidence" value="ECO:0007669"/>
    <property type="project" value="InterPro"/>
</dbReference>
<gene>
    <name evidence="4" type="ORF">KI387_010956</name>
</gene>
<proteinExistence type="inferred from homology"/>
<dbReference type="GO" id="GO:0005739">
    <property type="term" value="C:mitochondrion"/>
    <property type="evidence" value="ECO:0007669"/>
    <property type="project" value="TreeGrafter"/>
</dbReference>
<dbReference type="PANTHER" id="PTHR12169:SF6">
    <property type="entry name" value="AFG1-LIKE ATPASE"/>
    <property type="match status" value="1"/>
</dbReference>
<dbReference type="SUPFAM" id="SSF52540">
    <property type="entry name" value="P-loop containing nucleoside triphosphate hydrolases"/>
    <property type="match status" value="1"/>
</dbReference>
<keyword evidence="2" id="KW-0547">Nucleotide-binding</keyword>
<evidence type="ECO:0000313" key="4">
    <source>
        <dbReference type="EMBL" id="KAH9306552.1"/>
    </source>
</evidence>
<dbReference type="EMBL" id="JAHRHJ020000008">
    <property type="protein sequence ID" value="KAH9306552.1"/>
    <property type="molecule type" value="Genomic_DNA"/>
</dbReference>
<evidence type="ECO:0000313" key="5">
    <source>
        <dbReference type="Proteomes" id="UP000824469"/>
    </source>
</evidence>
<dbReference type="InterPro" id="IPR027417">
    <property type="entry name" value="P-loop_NTPase"/>
</dbReference>
<dbReference type="Gene3D" id="3.40.50.300">
    <property type="entry name" value="P-loop containing nucleotide triphosphate hydrolases"/>
    <property type="match status" value="1"/>
</dbReference>
<evidence type="ECO:0000256" key="1">
    <source>
        <dbReference type="ARBA" id="ARBA00010322"/>
    </source>
</evidence>
<name>A0AA38FLY3_TAXCH</name>
<dbReference type="AlphaFoldDB" id="A0AA38FLY3"/>
<keyword evidence="3" id="KW-0067">ATP-binding</keyword>
<keyword evidence="5" id="KW-1185">Reference proteome</keyword>
<reference evidence="4 5" key="1">
    <citation type="journal article" date="2021" name="Nat. Plants">
        <title>The Taxus genome provides insights into paclitaxel biosynthesis.</title>
        <authorList>
            <person name="Xiong X."/>
            <person name="Gou J."/>
            <person name="Liao Q."/>
            <person name="Li Y."/>
            <person name="Zhou Q."/>
            <person name="Bi G."/>
            <person name="Li C."/>
            <person name="Du R."/>
            <person name="Wang X."/>
            <person name="Sun T."/>
            <person name="Guo L."/>
            <person name="Liang H."/>
            <person name="Lu P."/>
            <person name="Wu Y."/>
            <person name="Zhang Z."/>
            <person name="Ro D.K."/>
            <person name="Shang Y."/>
            <person name="Huang S."/>
            <person name="Yan J."/>
        </authorList>
    </citation>
    <scope>NUCLEOTIDE SEQUENCE [LARGE SCALE GENOMIC DNA]</scope>
    <source>
        <strain evidence="4">Ta-2019</strain>
    </source>
</reference>
<feature type="non-terminal residue" evidence="4">
    <location>
        <position position="207"/>
    </location>
</feature>
<evidence type="ECO:0000256" key="2">
    <source>
        <dbReference type="ARBA" id="ARBA00022741"/>
    </source>
</evidence>